<dbReference type="Pfam" id="PF08295">
    <property type="entry name" value="Sin3_corepress"/>
    <property type="match status" value="1"/>
</dbReference>
<keyword evidence="3 4" id="KW-0539">Nucleus</keyword>
<evidence type="ECO:0000256" key="2">
    <source>
        <dbReference type="ARBA" id="ARBA00022491"/>
    </source>
</evidence>
<dbReference type="InterPro" id="IPR003822">
    <property type="entry name" value="PAH"/>
</dbReference>
<reference evidence="6" key="1">
    <citation type="submission" date="2020-07" db="EMBL/GenBank/DDBJ databases">
        <authorList>
            <person name="Lin J."/>
        </authorList>
    </citation>
    <scope>NUCLEOTIDE SEQUENCE</scope>
</reference>
<dbReference type="InterPro" id="IPR036600">
    <property type="entry name" value="PAH_sf"/>
</dbReference>
<keyword evidence="2" id="KW-0678">Repressor</keyword>
<dbReference type="Gene3D" id="1.20.1160.11">
    <property type="entry name" value="Paired amphipathic helix"/>
    <property type="match status" value="1"/>
</dbReference>
<accession>A0A6V7P7X6</accession>
<dbReference type="PANTHER" id="PTHR12346:SF33">
    <property type="entry name" value="HISTONE DEACETYLASE INTERACTING DOMAIN-CONTAINING PROTEIN"/>
    <property type="match status" value="1"/>
</dbReference>
<evidence type="ECO:0000256" key="4">
    <source>
        <dbReference type="PROSITE-ProRule" id="PRU00810"/>
    </source>
</evidence>
<dbReference type="SUPFAM" id="SSF47762">
    <property type="entry name" value="PAH2 domain"/>
    <property type="match status" value="1"/>
</dbReference>
<evidence type="ECO:0000256" key="3">
    <source>
        <dbReference type="ARBA" id="ARBA00023242"/>
    </source>
</evidence>
<dbReference type="PROSITE" id="PS51477">
    <property type="entry name" value="PAH"/>
    <property type="match status" value="1"/>
</dbReference>
<organism evidence="6">
    <name type="scientific">Ananas comosus var. bracteatus</name>
    <name type="common">red pineapple</name>
    <dbReference type="NCBI Taxonomy" id="296719"/>
    <lineage>
        <taxon>Eukaryota</taxon>
        <taxon>Viridiplantae</taxon>
        <taxon>Streptophyta</taxon>
        <taxon>Embryophyta</taxon>
        <taxon>Tracheophyta</taxon>
        <taxon>Spermatophyta</taxon>
        <taxon>Magnoliopsida</taxon>
        <taxon>Liliopsida</taxon>
        <taxon>Poales</taxon>
        <taxon>Bromeliaceae</taxon>
        <taxon>Bromelioideae</taxon>
        <taxon>Ananas</taxon>
    </lineage>
</organism>
<dbReference type="GO" id="GO:0000118">
    <property type="term" value="C:histone deacetylase complex"/>
    <property type="evidence" value="ECO:0007669"/>
    <property type="project" value="TreeGrafter"/>
</dbReference>
<name>A0A6V7P7X6_ANACO</name>
<dbReference type="GO" id="GO:0000785">
    <property type="term" value="C:chromatin"/>
    <property type="evidence" value="ECO:0007669"/>
    <property type="project" value="TreeGrafter"/>
</dbReference>
<evidence type="ECO:0000313" key="6">
    <source>
        <dbReference type="EMBL" id="CAD1826931.1"/>
    </source>
</evidence>
<dbReference type="PANTHER" id="PTHR12346">
    <property type="entry name" value="SIN3B-RELATED"/>
    <property type="match status" value="1"/>
</dbReference>
<protein>
    <recommendedName>
        <fullName evidence="5">Histone deacetylase interacting domain-containing protein</fullName>
    </recommendedName>
</protein>
<dbReference type="GO" id="GO:0000122">
    <property type="term" value="P:negative regulation of transcription by RNA polymerase II"/>
    <property type="evidence" value="ECO:0007669"/>
    <property type="project" value="TreeGrafter"/>
</dbReference>
<dbReference type="GO" id="GO:0003714">
    <property type="term" value="F:transcription corepressor activity"/>
    <property type="evidence" value="ECO:0007669"/>
    <property type="project" value="InterPro"/>
</dbReference>
<proteinExistence type="predicted"/>
<gene>
    <name evidence="6" type="ORF">CB5_LOCUS10142</name>
</gene>
<dbReference type="InterPro" id="IPR013194">
    <property type="entry name" value="HDAC_interact_dom"/>
</dbReference>
<sequence length="269" mass="30891">MDSSPHLATEKRSSNKKLSDLIERLNSANKAKHTKIHQTHVRPPAQQHQIRLGYRGCEGTPRNHPDLIRGFNTFLPRVKQREMQDKCTSFLNKLKHRFLNDENCICSSFVRISSMYRDRSMSVHQFCEKVAALFSAHPDLLKEFEEFLPDAYRKPRCSGGDIAPAAASLCVTIGAKTVKVDDPKHRHKRQHARNKRIRHEPASCRWTASKRAVMEPSEPLDTSNLERCTPSYCILPKNYRLPVASYMSELNKSVLNDTVVLASKRKCRR</sequence>
<dbReference type="Pfam" id="PF02671">
    <property type="entry name" value="PAH"/>
    <property type="match status" value="1"/>
</dbReference>
<feature type="domain" description="Histone deacetylase interacting" evidence="5">
    <location>
        <begin position="226"/>
        <end position="262"/>
    </location>
</feature>
<dbReference type="EMBL" id="LR862146">
    <property type="protein sequence ID" value="CAD1826931.1"/>
    <property type="molecule type" value="Genomic_DNA"/>
</dbReference>
<dbReference type="AlphaFoldDB" id="A0A6V7P7X6"/>
<evidence type="ECO:0000256" key="1">
    <source>
        <dbReference type="ARBA" id="ARBA00004123"/>
    </source>
</evidence>
<dbReference type="InterPro" id="IPR039774">
    <property type="entry name" value="Sin3-like"/>
</dbReference>
<evidence type="ECO:0000259" key="5">
    <source>
        <dbReference type="Pfam" id="PF08295"/>
    </source>
</evidence>
<comment type="subcellular location">
    <subcellularLocation>
        <location evidence="1 4">Nucleus</location>
    </subcellularLocation>
</comment>